<accession>A0ABN7VCD0</accession>
<reference evidence="2 3" key="1">
    <citation type="submission" date="2021-06" db="EMBL/GenBank/DDBJ databases">
        <authorList>
            <person name="Kallberg Y."/>
            <person name="Tangrot J."/>
            <person name="Rosling A."/>
        </authorList>
    </citation>
    <scope>NUCLEOTIDE SEQUENCE [LARGE SCALE GENOMIC DNA]</scope>
    <source>
        <strain evidence="2 3">120-4 pot B 10/14</strain>
    </source>
</reference>
<name>A0ABN7VCD0_GIGMA</name>
<gene>
    <name evidence="2" type="ORF">GMARGA_LOCUS16427</name>
</gene>
<evidence type="ECO:0000256" key="1">
    <source>
        <dbReference type="SAM" id="MobiDB-lite"/>
    </source>
</evidence>
<proteinExistence type="predicted"/>
<keyword evidence="3" id="KW-1185">Reference proteome</keyword>
<dbReference type="Proteomes" id="UP000789901">
    <property type="component" value="Unassembled WGS sequence"/>
</dbReference>
<feature type="region of interest" description="Disordered" evidence="1">
    <location>
        <begin position="1"/>
        <end position="29"/>
    </location>
</feature>
<evidence type="ECO:0000313" key="2">
    <source>
        <dbReference type="EMBL" id="CAG8751377.1"/>
    </source>
</evidence>
<evidence type="ECO:0000313" key="3">
    <source>
        <dbReference type="Proteomes" id="UP000789901"/>
    </source>
</evidence>
<dbReference type="EMBL" id="CAJVQB010011909">
    <property type="protein sequence ID" value="CAG8751377.1"/>
    <property type="molecule type" value="Genomic_DNA"/>
</dbReference>
<comment type="caution">
    <text evidence="2">The sequence shown here is derived from an EMBL/GenBank/DDBJ whole genome shotgun (WGS) entry which is preliminary data.</text>
</comment>
<protein>
    <submittedName>
        <fullName evidence="2">7483_t:CDS:1</fullName>
    </submittedName>
</protein>
<organism evidence="2 3">
    <name type="scientific">Gigaspora margarita</name>
    <dbReference type="NCBI Taxonomy" id="4874"/>
    <lineage>
        <taxon>Eukaryota</taxon>
        <taxon>Fungi</taxon>
        <taxon>Fungi incertae sedis</taxon>
        <taxon>Mucoromycota</taxon>
        <taxon>Glomeromycotina</taxon>
        <taxon>Glomeromycetes</taxon>
        <taxon>Diversisporales</taxon>
        <taxon>Gigasporaceae</taxon>
        <taxon>Gigaspora</taxon>
    </lineage>
</organism>
<sequence>MGGSQILKRQSTTSTRFHDKPYGANHSSNKTECIKQSSFEKKKLLRSFLISDGADFGSQHQLQKFLTLSWDIRCLNVSSELYSPIQIVCNYIDAYDKHELDVKNIVLHAKYFEGNADSVSSLLLIEIFVNVLADQFIRLSSSAYFAVENLEFMIPDNVKEFLRSQDMTGPSKWELEDYNRMASNL</sequence>